<reference evidence="2" key="2">
    <citation type="journal article" date="2021" name="PeerJ">
        <title>Extensive microbial diversity within the chicken gut microbiome revealed by metagenomics and culture.</title>
        <authorList>
            <person name="Gilroy R."/>
            <person name="Ravi A."/>
            <person name="Getino M."/>
            <person name="Pursley I."/>
            <person name="Horton D.L."/>
            <person name="Alikhan N.F."/>
            <person name="Baker D."/>
            <person name="Gharbi K."/>
            <person name="Hall N."/>
            <person name="Watson M."/>
            <person name="Adriaenssens E.M."/>
            <person name="Foster-Nyarko E."/>
            <person name="Jarju S."/>
            <person name="Secka A."/>
            <person name="Antonio M."/>
            <person name="Oren A."/>
            <person name="Chaudhuri R.R."/>
            <person name="La Ragione R."/>
            <person name="Hildebrand F."/>
            <person name="Pallen M.J."/>
        </authorList>
    </citation>
    <scope>NUCLEOTIDE SEQUENCE</scope>
    <source>
        <strain evidence="2">10669</strain>
    </source>
</reference>
<dbReference type="EMBL" id="DVOG01000056">
    <property type="protein sequence ID" value="HIV03932.1"/>
    <property type="molecule type" value="Genomic_DNA"/>
</dbReference>
<keyword evidence="1" id="KW-0472">Membrane</keyword>
<gene>
    <name evidence="2" type="ORF">IAC75_02140</name>
</gene>
<dbReference type="Proteomes" id="UP000886812">
    <property type="component" value="Unassembled WGS sequence"/>
</dbReference>
<sequence length="129" mass="13629">MQSEKSKRQRSRRGAGEVFARCLLLAFSLFVMALGIAFSTKADLGVSPISCVPYVISICPGATWSMGAITFAMHVCFVLAQIALLRRNFRVAQLAQLGVEGAADAIVAAALSAFRKDAAQKPPGKKAAA</sequence>
<comment type="caution">
    <text evidence="2">The sequence shown here is derived from an EMBL/GenBank/DDBJ whole genome shotgun (WGS) entry which is preliminary data.</text>
</comment>
<evidence type="ECO:0000313" key="3">
    <source>
        <dbReference type="Proteomes" id="UP000886812"/>
    </source>
</evidence>
<dbReference type="InterPro" id="IPR038750">
    <property type="entry name" value="YczE/YyaS-like"/>
</dbReference>
<reference evidence="2" key="1">
    <citation type="submission" date="2020-10" db="EMBL/GenBank/DDBJ databases">
        <authorList>
            <person name="Gilroy R."/>
        </authorList>
    </citation>
    <scope>NUCLEOTIDE SEQUENCE</scope>
    <source>
        <strain evidence="2">10669</strain>
    </source>
</reference>
<organism evidence="2 3">
    <name type="scientific">Candidatus Spyradosoma merdigallinarum</name>
    <dbReference type="NCBI Taxonomy" id="2840950"/>
    <lineage>
        <taxon>Bacteria</taxon>
        <taxon>Pseudomonadati</taxon>
        <taxon>Verrucomicrobiota</taxon>
        <taxon>Opitutia</taxon>
        <taxon>Opitutia incertae sedis</taxon>
        <taxon>Candidatus Spyradosoma</taxon>
    </lineage>
</organism>
<keyword evidence="1" id="KW-0812">Transmembrane</keyword>
<keyword evidence="1" id="KW-1133">Transmembrane helix</keyword>
<dbReference type="Pfam" id="PF19700">
    <property type="entry name" value="DUF6198"/>
    <property type="match status" value="1"/>
</dbReference>
<evidence type="ECO:0000256" key="1">
    <source>
        <dbReference type="SAM" id="Phobius"/>
    </source>
</evidence>
<protein>
    <submittedName>
        <fullName evidence="2">Uncharacterized protein</fullName>
    </submittedName>
</protein>
<feature type="transmembrane region" description="Helical" evidence="1">
    <location>
        <begin position="52"/>
        <end position="80"/>
    </location>
</feature>
<name>A0A9D1NIQ8_9BACT</name>
<feature type="transmembrane region" description="Helical" evidence="1">
    <location>
        <begin position="21"/>
        <end position="40"/>
    </location>
</feature>
<proteinExistence type="predicted"/>
<dbReference type="AlphaFoldDB" id="A0A9D1NIQ8"/>
<evidence type="ECO:0000313" key="2">
    <source>
        <dbReference type="EMBL" id="HIV03932.1"/>
    </source>
</evidence>
<accession>A0A9D1NIQ8</accession>